<dbReference type="InterPro" id="IPR025375">
    <property type="entry name" value="DUF4365"/>
</dbReference>
<dbReference type="Pfam" id="PF14280">
    <property type="entry name" value="DUF4365"/>
    <property type="match status" value="1"/>
</dbReference>
<feature type="compositionally biased region" description="Polar residues" evidence="1">
    <location>
        <begin position="1"/>
        <end position="16"/>
    </location>
</feature>
<comment type="caution">
    <text evidence="3">The sequence shown here is derived from an EMBL/GenBank/DDBJ whole genome shotgun (WGS) entry which is preliminary data.</text>
</comment>
<dbReference type="AlphaFoldDB" id="A0A9X1YJL0"/>
<dbReference type="EMBL" id="JALPRX010000120">
    <property type="protein sequence ID" value="MCK8787366.1"/>
    <property type="molecule type" value="Genomic_DNA"/>
</dbReference>
<accession>A0A9X1YJL0</accession>
<protein>
    <submittedName>
        <fullName evidence="3">DUF4365 domain-containing protein</fullName>
    </submittedName>
</protein>
<evidence type="ECO:0000259" key="2">
    <source>
        <dbReference type="Pfam" id="PF14280"/>
    </source>
</evidence>
<feature type="domain" description="DUF4365" evidence="2">
    <location>
        <begin position="74"/>
        <end position="168"/>
    </location>
</feature>
<keyword evidence="4" id="KW-1185">Reference proteome</keyword>
<feature type="region of interest" description="Disordered" evidence="1">
    <location>
        <begin position="1"/>
        <end position="23"/>
    </location>
</feature>
<organism evidence="3 4">
    <name type="scientific">Roseomonas acroporae</name>
    <dbReference type="NCBI Taxonomy" id="2937791"/>
    <lineage>
        <taxon>Bacteria</taxon>
        <taxon>Pseudomonadati</taxon>
        <taxon>Pseudomonadota</taxon>
        <taxon>Alphaproteobacteria</taxon>
        <taxon>Acetobacterales</taxon>
        <taxon>Roseomonadaceae</taxon>
        <taxon>Roseomonas</taxon>
    </lineage>
</organism>
<proteinExistence type="predicted"/>
<dbReference type="Proteomes" id="UP001139516">
    <property type="component" value="Unassembled WGS sequence"/>
</dbReference>
<evidence type="ECO:0000256" key="1">
    <source>
        <dbReference type="SAM" id="MobiDB-lite"/>
    </source>
</evidence>
<evidence type="ECO:0000313" key="4">
    <source>
        <dbReference type="Proteomes" id="UP001139516"/>
    </source>
</evidence>
<gene>
    <name evidence="3" type="ORF">M0638_23635</name>
</gene>
<sequence>MQSVIQWKQGTNAQEDVSQEHGRNSFGLPQRVILQNEPAVLDNFLKVRCKFATGTCAQDMVFMPITTHPNDIKERLSIAYVTAVAARAGCQISKCDIDKQSIDVTIRPILGRKISIDFQLKATSIDCFSNDMISFDLPVKNYDDLRDPHCTAPHYLIILVLDSDDNAWLVNDEEALLIKV</sequence>
<name>A0A9X1YJL0_9PROT</name>
<evidence type="ECO:0000313" key="3">
    <source>
        <dbReference type="EMBL" id="MCK8787366.1"/>
    </source>
</evidence>
<reference evidence="3" key="1">
    <citation type="submission" date="2022-04" db="EMBL/GenBank/DDBJ databases">
        <title>Roseomonas acroporae sp. nov., isolated from coral Acropora digitifera.</title>
        <authorList>
            <person name="Sun H."/>
        </authorList>
    </citation>
    <scope>NUCLEOTIDE SEQUENCE</scope>
    <source>
        <strain evidence="3">NAR14</strain>
    </source>
</reference>
<dbReference type="RefSeq" id="WP_248669418.1">
    <property type="nucleotide sequence ID" value="NZ_JALPRX010000120.1"/>
</dbReference>